<dbReference type="PROSITE" id="PS50910">
    <property type="entry name" value="HEPN"/>
    <property type="match status" value="1"/>
</dbReference>
<dbReference type="AlphaFoldDB" id="A0A2V3PTF2"/>
<dbReference type="EMBL" id="QICL01000019">
    <property type="protein sequence ID" value="PXV62471.1"/>
    <property type="molecule type" value="Genomic_DNA"/>
</dbReference>
<comment type="caution">
    <text evidence="2">The sequence shown here is derived from an EMBL/GenBank/DDBJ whole genome shotgun (WGS) entry which is preliminary data.</text>
</comment>
<sequence length="291" mass="34402">MKRSIAYLPKNKQQDLYFIINEIKKRLPQTEMIILYGSYARDQFVDFDEREEFGIITSFRSDYDVLVVTSGISDKSAGQKLDNVENIYYKDPEGQTPLQFINEDIKTLNKLIEEGRYFYTQIKQEGVILYDSGKHKLARRRKLNFDEIRQQAQEYFNQKFRKANGFFDGVEFYSSKKDYQLASFNLHQAAENYYHAIHLVFTLKDTKQHNLFKLSSSVKHYSTDLTKVFPQNTAEEKRLFNLLKDAYVEARYNADFLVTKEDIDALIPKVELLRDITKQICEKKIAEYTQM</sequence>
<dbReference type="SUPFAM" id="SSF81593">
    <property type="entry name" value="Nucleotidyltransferase substrate binding subunit/domain"/>
    <property type="match status" value="1"/>
</dbReference>
<dbReference type="SMART" id="SM00748">
    <property type="entry name" value="HEPN"/>
    <property type="match status" value="1"/>
</dbReference>
<protein>
    <submittedName>
        <fullName evidence="2">HEPN domain-containing protein</fullName>
    </submittedName>
</protein>
<dbReference type="PANTHER" id="PTHR33933">
    <property type="entry name" value="NUCLEOTIDYLTRANSFERASE"/>
    <property type="match status" value="1"/>
</dbReference>
<proteinExistence type="predicted"/>
<dbReference type="InterPro" id="IPR007842">
    <property type="entry name" value="HEPN_dom"/>
</dbReference>
<name>A0A2V3PTF2_9BACT</name>
<reference evidence="2 3" key="1">
    <citation type="submission" date="2018-03" db="EMBL/GenBank/DDBJ databases">
        <title>Genomic Encyclopedia of Archaeal and Bacterial Type Strains, Phase II (KMG-II): from individual species to whole genera.</title>
        <authorList>
            <person name="Goeker M."/>
        </authorList>
    </citation>
    <scope>NUCLEOTIDE SEQUENCE [LARGE SCALE GENOMIC DNA]</scope>
    <source>
        <strain evidence="2 3">DSM 100214</strain>
    </source>
</reference>
<feature type="domain" description="HEPN" evidence="1">
    <location>
        <begin position="160"/>
        <end position="273"/>
    </location>
</feature>
<dbReference type="SUPFAM" id="SSF81301">
    <property type="entry name" value="Nucleotidyltransferase"/>
    <property type="match status" value="1"/>
</dbReference>
<organism evidence="2 3">
    <name type="scientific">Dysgonomonas alginatilytica</name>
    <dbReference type="NCBI Taxonomy" id="1605892"/>
    <lineage>
        <taxon>Bacteria</taxon>
        <taxon>Pseudomonadati</taxon>
        <taxon>Bacteroidota</taxon>
        <taxon>Bacteroidia</taxon>
        <taxon>Bacteroidales</taxon>
        <taxon>Dysgonomonadaceae</taxon>
        <taxon>Dysgonomonas</taxon>
    </lineage>
</organism>
<accession>A0A2V3PTF2</accession>
<evidence type="ECO:0000313" key="2">
    <source>
        <dbReference type="EMBL" id="PXV62471.1"/>
    </source>
</evidence>
<dbReference type="Gene3D" id="3.30.460.10">
    <property type="entry name" value="Beta Polymerase, domain 2"/>
    <property type="match status" value="1"/>
</dbReference>
<dbReference type="Pfam" id="PF05168">
    <property type="entry name" value="HEPN"/>
    <property type="match status" value="1"/>
</dbReference>
<evidence type="ECO:0000313" key="3">
    <source>
        <dbReference type="Proteomes" id="UP000247973"/>
    </source>
</evidence>
<dbReference type="OrthoDB" id="1321649at2"/>
<dbReference type="InterPro" id="IPR052548">
    <property type="entry name" value="Type_VII_TA_antitoxin"/>
</dbReference>
<dbReference type="CDD" id="cd05403">
    <property type="entry name" value="NT_KNTase_like"/>
    <property type="match status" value="1"/>
</dbReference>
<dbReference type="Proteomes" id="UP000247973">
    <property type="component" value="Unassembled WGS sequence"/>
</dbReference>
<keyword evidence="3" id="KW-1185">Reference proteome</keyword>
<dbReference type="RefSeq" id="WP_110311386.1">
    <property type="nucleotide sequence ID" value="NZ_QICL01000019.1"/>
</dbReference>
<dbReference type="InterPro" id="IPR043519">
    <property type="entry name" value="NT_sf"/>
</dbReference>
<dbReference type="Gene3D" id="1.20.120.330">
    <property type="entry name" value="Nucleotidyltransferases domain 2"/>
    <property type="match status" value="1"/>
</dbReference>
<evidence type="ECO:0000259" key="1">
    <source>
        <dbReference type="PROSITE" id="PS50910"/>
    </source>
</evidence>
<dbReference type="PANTHER" id="PTHR33933:SF1">
    <property type="entry name" value="PROTEIN ADENYLYLTRANSFERASE MNTA-RELATED"/>
    <property type="match status" value="1"/>
</dbReference>
<gene>
    <name evidence="2" type="ORF">CLV62_11911</name>
</gene>